<evidence type="ECO:0000313" key="2">
    <source>
        <dbReference type="Proteomes" id="UP000061603"/>
    </source>
</evidence>
<dbReference type="SUPFAM" id="SSF51004">
    <property type="entry name" value="C-terminal (heme d1) domain of cytochrome cd1-nitrite reductase"/>
    <property type="match status" value="1"/>
</dbReference>
<gene>
    <name evidence="1" type="ORF">PG1C_02715</name>
</gene>
<dbReference type="InterPro" id="IPR051200">
    <property type="entry name" value="Host-pathogen_enzymatic-act"/>
</dbReference>
<sequence length="413" mass="43510">MAYNAMRIVVIRFAVALAALPITVVAQVVGFALEPKVTLENGMIKVAQSPVPDSAVFFEFSGATARKLGQVFVPTHLWGPPSSVAVSVNGSFALVSASMRLDPNKKDGTSVSEDRYSSLGSTALGSLQRLMQTRFLPDDRLSVVDLAASPLRVMQTIRLGASPSSVAMSPTGMMALAMHPNDDSVTVLSIAADRQVTIMERLPIGRGAGPVAAAFSPDGRRVLLTRFGDNKVSLYAVEGLRLKPLRDMVAGVRPFSVSYCGGTGLAVVSNMGVNGDADTISLIDTTAAPPRVVDTVSVGPVPEGVACAPDGQYVAALIQNMSNLPTDNPLYSPNSKLVLLKIDGKHLYRISEASSGVWTQGVGFLDDSRTLFAESIGDRSVYLFRIEDDALKVAAPPLVFQDGAPVAHGIAGR</sequence>
<protein>
    <recommendedName>
        <fullName evidence="3">Mandelate racemase</fullName>
    </recommendedName>
</protein>
<evidence type="ECO:0000313" key="1">
    <source>
        <dbReference type="EMBL" id="AJP47666.1"/>
    </source>
</evidence>
<organism evidence="1 2">
    <name type="scientific">Rugosibacter aromaticivorans</name>
    <dbReference type="NCBI Taxonomy" id="1565605"/>
    <lineage>
        <taxon>Bacteria</taxon>
        <taxon>Pseudomonadati</taxon>
        <taxon>Pseudomonadota</taxon>
        <taxon>Betaproteobacteria</taxon>
        <taxon>Nitrosomonadales</taxon>
        <taxon>Sterolibacteriaceae</taxon>
        <taxon>Rugosibacter</taxon>
    </lineage>
</organism>
<name>A0A0C5JJZ7_9PROT</name>
<proteinExistence type="predicted"/>
<evidence type="ECO:0008006" key="3">
    <source>
        <dbReference type="Google" id="ProtNLM"/>
    </source>
</evidence>
<keyword evidence="2" id="KW-1185">Reference proteome</keyword>
<dbReference type="AlphaFoldDB" id="A0A0C5JJZ7"/>
<dbReference type="PANTHER" id="PTHR47197">
    <property type="entry name" value="PROTEIN NIRF"/>
    <property type="match status" value="1"/>
</dbReference>
<accession>A0A0C5JJZ7</accession>
<dbReference type="KEGG" id="rbu:PG1C_02715"/>
<dbReference type="Gene3D" id="2.130.10.10">
    <property type="entry name" value="YVTN repeat-like/Quinoprotein amine dehydrogenase"/>
    <property type="match status" value="1"/>
</dbReference>
<reference evidence="1 2" key="1">
    <citation type="journal article" date="2015" name="Genome Announc.">
        <title>Complete Genome Sequence of a Novel Bacterium within the Family Rhodocyclaceae That Degrades Polycyclic Aromatic Hydrocarbons.</title>
        <authorList>
            <person name="Singleton D.R."/>
            <person name="Dickey A.N."/>
            <person name="Scholl E.H."/>
            <person name="Wright F.A."/>
            <person name="Aitken M.D."/>
        </authorList>
    </citation>
    <scope>NUCLEOTIDE SEQUENCE [LARGE SCALE GENOMIC DNA]</scope>
    <source>
        <strain evidence="2">PG1-Ca6</strain>
    </source>
</reference>
<dbReference type="InterPro" id="IPR011048">
    <property type="entry name" value="Haem_d1_sf"/>
</dbReference>
<dbReference type="STRING" id="1565605.PG1C_02715"/>
<dbReference type="HOGENOM" id="CLU_061372_0_0_4"/>
<dbReference type="PANTHER" id="PTHR47197:SF3">
    <property type="entry name" value="DIHYDRO-HEME D1 DEHYDROGENASE"/>
    <property type="match status" value="1"/>
</dbReference>
<dbReference type="InterPro" id="IPR015943">
    <property type="entry name" value="WD40/YVTN_repeat-like_dom_sf"/>
</dbReference>
<dbReference type="Proteomes" id="UP000061603">
    <property type="component" value="Chromosome"/>
</dbReference>
<dbReference type="EMBL" id="CP010554">
    <property type="protein sequence ID" value="AJP47666.1"/>
    <property type="molecule type" value="Genomic_DNA"/>
</dbReference>